<evidence type="ECO:0000313" key="2">
    <source>
        <dbReference type="EMBL" id="PMB98485.1"/>
    </source>
</evidence>
<protein>
    <submittedName>
        <fullName evidence="2">Uncharacterized protein</fullName>
    </submittedName>
</protein>
<feature type="region of interest" description="Disordered" evidence="1">
    <location>
        <begin position="1"/>
        <end position="36"/>
    </location>
</feature>
<organism evidence="2 3">
    <name type="scientific">Brevibacterium luteolum</name>
    <dbReference type="NCBI Taxonomy" id="199591"/>
    <lineage>
        <taxon>Bacteria</taxon>
        <taxon>Bacillati</taxon>
        <taxon>Actinomycetota</taxon>
        <taxon>Actinomycetes</taxon>
        <taxon>Micrococcales</taxon>
        <taxon>Brevibacteriaceae</taxon>
        <taxon>Brevibacterium</taxon>
    </lineage>
</organism>
<accession>A0A2N6PIH2</accession>
<dbReference type="EMBL" id="PNFZ01000002">
    <property type="protein sequence ID" value="PMB98485.1"/>
    <property type="molecule type" value="Genomic_DNA"/>
</dbReference>
<evidence type="ECO:0000256" key="1">
    <source>
        <dbReference type="SAM" id="MobiDB-lite"/>
    </source>
</evidence>
<dbReference type="AlphaFoldDB" id="A0A2N6PIH2"/>
<gene>
    <name evidence="2" type="ORF">CJ198_03855</name>
</gene>
<sequence>MTDTPTWTLTDTKNRDDTGAPHQITGPPARLIPYLDGPVRNDLRTAQATTRLDQLITAYRNHDIDCARHLGPVLAIYTEAVRNEDT</sequence>
<keyword evidence="3" id="KW-1185">Reference proteome</keyword>
<name>A0A2N6PIH2_9MICO</name>
<comment type="caution">
    <text evidence="2">The sequence shown here is derived from an EMBL/GenBank/DDBJ whole genome shotgun (WGS) entry which is preliminary data.</text>
</comment>
<dbReference type="RefSeq" id="WP_102161009.1">
    <property type="nucleotide sequence ID" value="NZ_PNFZ01000002.1"/>
</dbReference>
<dbReference type="Proteomes" id="UP000235703">
    <property type="component" value="Unassembled WGS sequence"/>
</dbReference>
<evidence type="ECO:0000313" key="3">
    <source>
        <dbReference type="Proteomes" id="UP000235703"/>
    </source>
</evidence>
<reference evidence="2 3" key="1">
    <citation type="submission" date="2017-09" db="EMBL/GenBank/DDBJ databases">
        <title>Bacterial strain isolated from the female urinary microbiota.</title>
        <authorList>
            <person name="Thomas-White K."/>
            <person name="Kumar N."/>
            <person name="Forster S."/>
            <person name="Putonti C."/>
            <person name="Lawley T."/>
            <person name="Wolfe A.J."/>
        </authorList>
    </citation>
    <scope>NUCLEOTIDE SEQUENCE [LARGE SCALE GENOMIC DNA]</scope>
    <source>
        <strain evidence="2 3">UMB0680</strain>
    </source>
</reference>
<feature type="compositionally biased region" description="Low complexity" evidence="1">
    <location>
        <begin position="1"/>
        <end position="11"/>
    </location>
</feature>
<dbReference type="OrthoDB" id="9934121at2"/>
<proteinExistence type="predicted"/>